<feature type="transmembrane region" description="Helical" evidence="5">
    <location>
        <begin position="26"/>
        <end position="45"/>
    </location>
</feature>
<dbReference type="Pfam" id="PF02683">
    <property type="entry name" value="DsbD_TM"/>
    <property type="match status" value="1"/>
</dbReference>
<gene>
    <name evidence="7" type="ORF">SAMN04488137_4668</name>
</gene>
<dbReference type="GO" id="GO:0016020">
    <property type="term" value="C:membrane"/>
    <property type="evidence" value="ECO:0007669"/>
    <property type="project" value="UniProtKB-SubCell"/>
</dbReference>
<evidence type="ECO:0000256" key="3">
    <source>
        <dbReference type="ARBA" id="ARBA00022989"/>
    </source>
</evidence>
<feature type="transmembrane region" description="Helical" evidence="5">
    <location>
        <begin position="80"/>
        <end position="107"/>
    </location>
</feature>
<dbReference type="STRING" id="459525.SAMN04488137_4668"/>
<dbReference type="GO" id="GO:0017004">
    <property type="term" value="P:cytochrome complex assembly"/>
    <property type="evidence" value="ECO:0007669"/>
    <property type="project" value="InterPro"/>
</dbReference>
<evidence type="ECO:0000256" key="4">
    <source>
        <dbReference type="ARBA" id="ARBA00023136"/>
    </source>
</evidence>
<reference evidence="8" key="1">
    <citation type="submission" date="2016-10" db="EMBL/GenBank/DDBJ databases">
        <authorList>
            <person name="Varghese N."/>
            <person name="Submissions S."/>
        </authorList>
    </citation>
    <scope>NUCLEOTIDE SEQUENCE [LARGE SCALE GENOMIC DNA]</scope>
    <source>
        <strain evidence="8">CGMCC 1.6854</strain>
    </source>
</reference>
<proteinExistence type="predicted"/>
<dbReference type="EMBL" id="FNHW01000005">
    <property type="protein sequence ID" value="SDN49008.1"/>
    <property type="molecule type" value="Genomic_DNA"/>
</dbReference>
<feature type="domain" description="Cytochrome C biogenesis protein transmembrane" evidence="6">
    <location>
        <begin position="80"/>
        <end position="275"/>
    </location>
</feature>
<name>A0A1H0BTQ0_9BACL</name>
<sequence>MNLKTEKGSNSIYLATQSFYPVRRRVIWALLSIAVGVIIAGFWNYNLVDGFGHDIVAKNMVGESSQAAGSFKERGFSFGVLFAFAAGLAATFTACNCVTFSMLPSLACATDRTSTRKTALKALGIFSLGVLLVTAIYGFYTGSMGSEVVQKYNERGTRLSQATVTFTLLGLFMLMWGGISLGFFNRLISRIPLHVRGFFGNSLTKAGLMGLQVGLFTVGRPFGVFRDFLAYAASTRNPLYGAFVMSVQGIGQIAIMVIIFLLIILLFGKRLGQWAREKPHQAELISTTALLLGGAYFIFYWGLAVPFGLGRWGEWFGWY</sequence>
<evidence type="ECO:0000259" key="6">
    <source>
        <dbReference type="Pfam" id="PF02683"/>
    </source>
</evidence>
<keyword evidence="3 5" id="KW-1133">Transmembrane helix</keyword>
<feature type="transmembrane region" description="Helical" evidence="5">
    <location>
        <begin position="239"/>
        <end position="268"/>
    </location>
</feature>
<evidence type="ECO:0000256" key="5">
    <source>
        <dbReference type="SAM" id="Phobius"/>
    </source>
</evidence>
<dbReference type="OrthoDB" id="2604909at2"/>
<dbReference type="RefSeq" id="WP_090238909.1">
    <property type="nucleotide sequence ID" value="NZ_FNHW01000005.1"/>
</dbReference>
<evidence type="ECO:0000313" key="8">
    <source>
        <dbReference type="Proteomes" id="UP000199544"/>
    </source>
</evidence>
<keyword evidence="8" id="KW-1185">Reference proteome</keyword>
<dbReference type="AlphaFoldDB" id="A0A1H0BTQ0"/>
<comment type="subcellular location">
    <subcellularLocation>
        <location evidence="1">Membrane</location>
        <topology evidence="1">Multi-pass membrane protein</topology>
    </subcellularLocation>
</comment>
<evidence type="ECO:0000256" key="2">
    <source>
        <dbReference type="ARBA" id="ARBA00022692"/>
    </source>
</evidence>
<keyword evidence="4 5" id="KW-0472">Membrane</keyword>
<feature type="transmembrane region" description="Helical" evidence="5">
    <location>
        <begin position="289"/>
        <end position="309"/>
    </location>
</feature>
<keyword evidence="2 5" id="KW-0812">Transmembrane</keyword>
<accession>A0A1H0BTQ0</accession>
<dbReference type="InterPro" id="IPR003834">
    <property type="entry name" value="Cyt_c_assmbl_TM_dom"/>
</dbReference>
<feature type="transmembrane region" description="Helical" evidence="5">
    <location>
        <begin position="160"/>
        <end position="185"/>
    </location>
</feature>
<evidence type="ECO:0000313" key="7">
    <source>
        <dbReference type="EMBL" id="SDN49008.1"/>
    </source>
</evidence>
<evidence type="ECO:0000256" key="1">
    <source>
        <dbReference type="ARBA" id="ARBA00004141"/>
    </source>
</evidence>
<feature type="transmembrane region" description="Helical" evidence="5">
    <location>
        <begin position="119"/>
        <end position="140"/>
    </location>
</feature>
<dbReference type="Proteomes" id="UP000199544">
    <property type="component" value="Unassembled WGS sequence"/>
</dbReference>
<feature type="transmembrane region" description="Helical" evidence="5">
    <location>
        <begin position="197"/>
        <end position="219"/>
    </location>
</feature>
<protein>
    <submittedName>
        <fullName evidence="7">Cytochrome C biogenesis protein transmembrane region</fullName>
    </submittedName>
</protein>
<organism evidence="7 8">
    <name type="scientific">Fictibacillus solisalsi</name>
    <dbReference type="NCBI Taxonomy" id="459525"/>
    <lineage>
        <taxon>Bacteria</taxon>
        <taxon>Bacillati</taxon>
        <taxon>Bacillota</taxon>
        <taxon>Bacilli</taxon>
        <taxon>Bacillales</taxon>
        <taxon>Fictibacillaceae</taxon>
        <taxon>Fictibacillus</taxon>
    </lineage>
</organism>